<dbReference type="PANTHER" id="PTHR43682">
    <property type="entry name" value="LACTATE UTILIZATION PROTEIN C"/>
    <property type="match status" value="1"/>
</dbReference>
<gene>
    <name evidence="2" type="ORF">KL86SPO_30759</name>
</gene>
<sequence length="204" mass="21801">MKKVSENWTHALTSGTCSASLFPEFETRAKNAAAEVFRVKTAAEAKEVIANLVKYTNARKVVAVDSPLQQAAGINATLTDLGVSLYTEQADIAEHAESADIGISAVEFGIAESGSVCQDALAFESRLVSMLPPLHIVFMNSNNIVPGITEAMETIAKVYDRGYISFITGPSRTADIERVLTIGVHGPSRFVIIAVDEEVNGGKQ</sequence>
<dbReference type="InterPro" id="IPR037171">
    <property type="entry name" value="NagB/RpiA_transferase-like"/>
</dbReference>
<evidence type="ECO:0000313" key="2">
    <source>
        <dbReference type="EMBL" id="SCM80581.1"/>
    </source>
</evidence>
<reference evidence="2" key="1">
    <citation type="submission" date="2016-08" db="EMBL/GenBank/DDBJ databases">
        <authorList>
            <person name="Seilhamer J.J."/>
        </authorList>
    </citation>
    <scope>NUCLEOTIDE SEQUENCE</scope>
    <source>
        <strain evidence="2">86</strain>
    </source>
</reference>
<proteinExistence type="predicted"/>
<dbReference type="SUPFAM" id="SSF100950">
    <property type="entry name" value="NagB/RpiA/CoA transferase-like"/>
    <property type="match status" value="1"/>
</dbReference>
<dbReference type="EMBL" id="FMJE01000003">
    <property type="protein sequence ID" value="SCM80581.1"/>
    <property type="molecule type" value="Genomic_DNA"/>
</dbReference>
<dbReference type="Gene3D" id="3.40.50.10420">
    <property type="entry name" value="NagB/RpiA/CoA transferase-like"/>
    <property type="match status" value="1"/>
</dbReference>
<dbReference type="AlphaFoldDB" id="A0A212LSV0"/>
<organism evidence="2">
    <name type="scientific">uncultured Sporomusa sp</name>
    <dbReference type="NCBI Taxonomy" id="307249"/>
    <lineage>
        <taxon>Bacteria</taxon>
        <taxon>Bacillati</taxon>
        <taxon>Bacillota</taxon>
        <taxon>Negativicutes</taxon>
        <taxon>Selenomonadales</taxon>
        <taxon>Sporomusaceae</taxon>
        <taxon>Sporomusa</taxon>
        <taxon>environmental samples</taxon>
    </lineage>
</organism>
<evidence type="ECO:0000259" key="1">
    <source>
        <dbReference type="Pfam" id="PF02589"/>
    </source>
</evidence>
<dbReference type="InterPro" id="IPR024185">
    <property type="entry name" value="FTHF_cligase-like_sf"/>
</dbReference>
<dbReference type="InterPro" id="IPR003741">
    <property type="entry name" value="LUD_dom"/>
</dbReference>
<dbReference type="RefSeq" id="WP_288183905.1">
    <property type="nucleotide sequence ID" value="NZ_LT608335.1"/>
</dbReference>
<accession>A0A212LSV0</accession>
<protein>
    <recommendedName>
        <fullName evidence="1">LUD domain-containing protein</fullName>
    </recommendedName>
</protein>
<dbReference type="Pfam" id="PF02589">
    <property type="entry name" value="LUD_dom"/>
    <property type="match status" value="1"/>
</dbReference>
<dbReference type="PANTHER" id="PTHR43682:SF1">
    <property type="entry name" value="LACTATE UTILIZATION PROTEIN C"/>
    <property type="match status" value="1"/>
</dbReference>
<name>A0A212LSV0_9FIRM</name>
<feature type="domain" description="LUD" evidence="1">
    <location>
        <begin position="24"/>
        <end position="195"/>
    </location>
</feature>